<gene>
    <name evidence="5" type="ORF">PO878_09440</name>
</gene>
<dbReference type="PANTHER" id="PTHR43037">
    <property type="entry name" value="UNNAMED PRODUCT-RELATED"/>
    <property type="match status" value="1"/>
</dbReference>
<dbReference type="AlphaFoldDB" id="A0AAF0BSU7"/>
<evidence type="ECO:0000256" key="1">
    <source>
        <dbReference type="ARBA" id="ARBA00022729"/>
    </source>
</evidence>
<keyword evidence="2" id="KW-0378">Hydrolase</keyword>
<dbReference type="InterPro" id="IPR010126">
    <property type="entry name" value="Esterase_phb"/>
</dbReference>
<feature type="region of interest" description="Disordered" evidence="3">
    <location>
        <begin position="20"/>
        <end position="86"/>
    </location>
</feature>
<organism evidence="5 6">
    <name type="scientific">Iamia majanohamensis</name>
    <dbReference type="NCBI Taxonomy" id="467976"/>
    <lineage>
        <taxon>Bacteria</taxon>
        <taxon>Bacillati</taxon>
        <taxon>Actinomycetota</taxon>
        <taxon>Acidimicrobiia</taxon>
        <taxon>Acidimicrobiales</taxon>
        <taxon>Iamiaceae</taxon>
        <taxon>Iamia</taxon>
    </lineage>
</organism>
<accession>A0AAF0BSU7</accession>
<keyword evidence="1 4" id="KW-0732">Signal</keyword>
<proteinExistence type="predicted"/>
<reference evidence="5" key="1">
    <citation type="submission" date="2023-01" db="EMBL/GenBank/DDBJ databases">
        <title>The diversity of Class Acidimicrobiia in South China Sea sediment environments and the proposal of Iamia marina sp. nov., a novel species of the genus Iamia.</title>
        <authorList>
            <person name="He Y."/>
            <person name="Tian X."/>
        </authorList>
    </citation>
    <scope>NUCLEOTIDE SEQUENCE</scope>
    <source>
        <strain evidence="5">DSM 19957</strain>
    </source>
</reference>
<dbReference type="PANTHER" id="PTHR43037:SF5">
    <property type="entry name" value="FERULOYL ESTERASE"/>
    <property type="match status" value="1"/>
</dbReference>
<evidence type="ECO:0000313" key="5">
    <source>
        <dbReference type="EMBL" id="WCO68946.1"/>
    </source>
</evidence>
<protein>
    <submittedName>
        <fullName evidence="5">PHB depolymerase family esterase</fullName>
    </submittedName>
</protein>
<dbReference type="InterPro" id="IPR029058">
    <property type="entry name" value="AB_hydrolase_fold"/>
</dbReference>
<dbReference type="Pfam" id="PF10503">
    <property type="entry name" value="Esterase_PHB"/>
    <property type="match status" value="1"/>
</dbReference>
<dbReference type="SUPFAM" id="SSF53474">
    <property type="entry name" value="alpha/beta-Hydrolases"/>
    <property type="match status" value="1"/>
</dbReference>
<dbReference type="KEGG" id="ima:PO878_09440"/>
<keyword evidence="6" id="KW-1185">Reference proteome</keyword>
<name>A0AAF0BSU7_9ACTN</name>
<dbReference type="RefSeq" id="WP_272738460.1">
    <property type="nucleotide sequence ID" value="NZ_CP116942.1"/>
</dbReference>
<dbReference type="Gene3D" id="3.40.50.1820">
    <property type="entry name" value="alpha/beta hydrolase"/>
    <property type="match status" value="1"/>
</dbReference>
<evidence type="ECO:0000256" key="3">
    <source>
        <dbReference type="SAM" id="MobiDB-lite"/>
    </source>
</evidence>
<evidence type="ECO:0000256" key="4">
    <source>
        <dbReference type="SAM" id="SignalP"/>
    </source>
</evidence>
<dbReference type="PROSITE" id="PS51257">
    <property type="entry name" value="PROKAR_LIPOPROTEIN"/>
    <property type="match status" value="1"/>
</dbReference>
<evidence type="ECO:0000313" key="6">
    <source>
        <dbReference type="Proteomes" id="UP001216390"/>
    </source>
</evidence>
<dbReference type="GO" id="GO:0005576">
    <property type="term" value="C:extracellular region"/>
    <property type="evidence" value="ECO:0007669"/>
    <property type="project" value="InterPro"/>
</dbReference>
<dbReference type="EMBL" id="CP116942">
    <property type="protein sequence ID" value="WCO68946.1"/>
    <property type="molecule type" value="Genomic_DNA"/>
</dbReference>
<feature type="chain" id="PRO_5042054689" evidence="4">
    <location>
        <begin position="25"/>
        <end position="342"/>
    </location>
</feature>
<evidence type="ECO:0000256" key="2">
    <source>
        <dbReference type="ARBA" id="ARBA00022801"/>
    </source>
</evidence>
<feature type="signal peptide" evidence="4">
    <location>
        <begin position="1"/>
        <end position="24"/>
    </location>
</feature>
<sequence length="342" mass="35177">MTRRRLAAVVAVLLLAACSGGDSGDTDGGGGDGGSDATLIPPASESAPDGTEDEGVAPVEPTGDLADCPAGFDEGDLPAGEHEGFASGGQERAFHLLVPEDAPAEPAPLFVALTGTVQEEADFLAQSEIDRLTDDGWIVVAPVRNGNGLVWGPWDAMRTPAMTGPNPDEALVLDLVGCVAAHHPVDADRVFVGGISIGGTFTNYLLRRHSDVFAGGIVGSGNLILTEPAKPEPMEAMTVIVAWGGPDDQWTGCPDGRMGEQYAEEPGCVSTDFVADAAAATELYAEEPEVAVLACSEDVGHIWITSATSWWAEVLAARPKGTTAPLDPGAPPPPMTCEADLA</sequence>
<feature type="region of interest" description="Disordered" evidence="3">
    <location>
        <begin position="322"/>
        <end position="342"/>
    </location>
</feature>
<feature type="compositionally biased region" description="Gly residues" evidence="3">
    <location>
        <begin position="21"/>
        <end position="34"/>
    </location>
</feature>
<dbReference type="GO" id="GO:0016787">
    <property type="term" value="F:hydrolase activity"/>
    <property type="evidence" value="ECO:0007669"/>
    <property type="project" value="UniProtKB-KW"/>
</dbReference>
<dbReference type="Proteomes" id="UP001216390">
    <property type="component" value="Chromosome"/>
</dbReference>
<dbReference type="InterPro" id="IPR050955">
    <property type="entry name" value="Plant_Biomass_Hydrol_Est"/>
</dbReference>